<feature type="region of interest" description="Disordered" evidence="1">
    <location>
        <begin position="703"/>
        <end position="726"/>
    </location>
</feature>
<protein>
    <submittedName>
        <fullName evidence="3">RNB-domain-containing protein</fullName>
    </submittedName>
</protein>
<proteinExistence type="predicted"/>
<gene>
    <name evidence="3" type="ORF">MKZ38_010065</name>
</gene>
<feature type="compositionally biased region" description="Low complexity" evidence="1">
    <location>
        <begin position="715"/>
        <end position="724"/>
    </location>
</feature>
<dbReference type="PANTHER" id="PTHR23355">
    <property type="entry name" value="RIBONUCLEASE"/>
    <property type="match status" value="1"/>
</dbReference>
<dbReference type="GO" id="GO:0000932">
    <property type="term" value="C:P-body"/>
    <property type="evidence" value="ECO:0007669"/>
    <property type="project" value="TreeGrafter"/>
</dbReference>
<evidence type="ECO:0000313" key="4">
    <source>
        <dbReference type="Proteomes" id="UP001201980"/>
    </source>
</evidence>
<accession>A0AAD5RU12</accession>
<dbReference type="Proteomes" id="UP001201980">
    <property type="component" value="Unassembled WGS sequence"/>
</dbReference>
<feature type="region of interest" description="Disordered" evidence="1">
    <location>
        <begin position="991"/>
        <end position="1056"/>
    </location>
</feature>
<dbReference type="InterPro" id="IPR056624">
    <property type="entry name" value="WH_CYT4"/>
</dbReference>
<reference evidence="3" key="1">
    <citation type="submission" date="2022-07" db="EMBL/GenBank/DDBJ databases">
        <title>Draft genome sequence of Zalerion maritima ATCC 34329, a (micro)plastics degrading marine fungus.</title>
        <authorList>
            <person name="Paco A."/>
            <person name="Goncalves M.F.M."/>
            <person name="Rocha-Santos T.A.P."/>
            <person name="Alves A."/>
        </authorList>
    </citation>
    <scope>NUCLEOTIDE SEQUENCE</scope>
    <source>
        <strain evidence="3">ATCC 34329</strain>
    </source>
</reference>
<dbReference type="InterPro" id="IPR001900">
    <property type="entry name" value="RNase_II/R"/>
</dbReference>
<evidence type="ECO:0000313" key="3">
    <source>
        <dbReference type="EMBL" id="KAJ2903314.1"/>
    </source>
</evidence>
<dbReference type="Pfam" id="PF00773">
    <property type="entry name" value="RNB"/>
    <property type="match status" value="1"/>
</dbReference>
<keyword evidence="4" id="KW-1185">Reference proteome</keyword>
<feature type="region of interest" description="Disordered" evidence="1">
    <location>
        <begin position="637"/>
        <end position="668"/>
    </location>
</feature>
<dbReference type="InterPro" id="IPR012340">
    <property type="entry name" value="NA-bd_OB-fold"/>
</dbReference>
<organism evidence="3 4">
    <name type="scientific">Zalerion maritima</name>
    <dbReference type="NCBI Taxonomy" id="339359"/>
    <lineage>
        <taxon>Eukaryota</taxon>
        <taxon>Fungi</taxon>
        <taxon>Dikarya</taxon>
        <taxon>Ascomycota</taxon>
        <taxon>Pezizomycotina</taxon>
        <taxon>Sordariomycetes</taxon>
        <taxon>Lulworthiomycetidae</taxon>
        <taxon>Lulworthiales</taxon>
        <taxon>Lulworthiaceae</taxon>
        <taxon>Zalerion</taxon>
    </lineage>
</organism>
<feature type="domain" description="RNB" evidence="2">
    <location>
        <begin position="507"/>
        <end position="868"/>
    </location>
</feature>
<comment type="caution">
    <text evidence="3">The sequence shown here is derived from an EMBL/GenBank/DDBJ whole genome shotgun (WGS) entry which is preliminary data.</text>
</comment>
<name>A0AAD5RU12_9PEZI</name>
<evidence type="ECO:0000259" key="2">
    <source>
        <dbReference type="SMART" id="SM00955"/>
    </source>
</evidence>
<dbReference type="GO" id="GO:0006402">
    <property type="term" value="P:mRNA catabolic process"/>
    <property type="evidence" value="ECO:0007669"/>
    <property type="project" value="TreeGrafter"/>
</dbReference>
<dbReference type="AlphaFoldDB" id="A0AAD5RU12"/>
<dbReference type="SUPFAM" id="SSF50249">
    <property type="entry name" value="Nucleic acid-binding proteins"/>
    <property type="match status" value="1"/>
</dbReference>
<dbReference type="InterPro" id="IPR050180">
    <property type="entry name" value="RNR_Ribonuclease"/>
</dbReference>
<evidence type="ECO:0000256" key="1">
    <source>
        <dbReference type="SAM" id="MobiDB-lite"/>
    </source>
</evidence>
<dbReference type="EMBL" id="JAKWBI020000084">
    <property type="protein sequence ID" value="KAJ2903314.1"/>
    <property type="molecule type" value="Genomic_DNA"/>
</dbReference>
<dbReference type="Pfam" id="PF23216">
    <property type="entry name" value="WHD_CYT4"/>
    <property type="match status" value="1"/>
</dbReference>
<dbReference type="SMART" id="SM00955">
    <property type="entry name" value="RNB"/>
    <property type="match status" value="1"/>
</dbReference>
<dbReference type="PANTHER" id="PTHR23355:SF65">
    <property type="entry name" value="EXORIBONUCLEASE CYT-4, PUTATIVE (AFU_ORTHOLOGUE AFUA_7G01550)-RELATED"/>
    <property type="match status" value="1"/>
</dbReference>
<sequence length="1106" mass="124630">MLSRPVRQYVCWRCLGRNPISPSPRHVDRTYANVARSWNLRLTSDAAKDYELLGRISVREKLKQWERENTQEKIPVHTPAMHHGSISNIVQDKSVDELEVKDDFGVSGALEDDSATIRVSALTPGTLVEKTMSGHTTPILSVMISYVGPYHLLCSMRGQISLELQPYSAFTIKGFINPIKFLPLIEALPPDLAERYQANTLLDLPTQQLMAHAAPVVRQIKDFVEQVDKVYRDHAKTMDALLSKVSDPEKHTYRTLPELATAAFGKAHRRPNGTYSPAALYAVHRTLISGDFGAQPLVPPSALYTNEYYYEVPPRSDLDDIKMVDEQVKKFSMFKKNVTMNEDKEKERVFFLRSGGLPLVSFLVKARKLIDQSRERAARSASGTCIPGNSGPGQSTKWTEDDLRILRVLEMWAGYEKFSSRSRLHMLGPMILRAVERYKDVFNLSQSVGWTFLKEVGWIPPWEVRARYKLLPPSVGAIRGGGFSRPTDGVNIEESLSPDFWEGRRKRWDITAFAIDSASTEFIDDAVSLEKAEEPGHWWIHVHVADPASQIQPESAAAKHAQALPLTVWMPFHHTSMLPYEWVGDRFSLGQDKICLTFSSRVDDEGKIVEAKVTPGVLGKVVYMTPNEANRVVQEGYQPKMEEPRFSVGGGTGDRDATRPLTTAEGLDEDDRSTLRILDELARKRKQLGLKLGATPSFPAKAQVEGSLAKRSRSNGDAAAAAAEENGEADLWSVDPYIELRMTNSNAASSDYSPTVHQSMLVGCEAAARWCADRQIPIPYLSHPVPQENVSAIVEKLDKTIYPILRAGKQPSPQEWMKMISMIGWQTIGTKPGPFIFHGQEMYAKVTSPLRRYSDMLCHWQIHGWMKMEAESAEKGSSKHLKVENLPFSGKKLDGEIIPMLRVRERLIVQATRNGNKEISLQALVRAWKLGETIEGQKEFPKKFRFEVQQYSSQRKMVRGRLDWFGIDACFGREEIGEVVEGDGVSGVAFSRRARGEGSSPVEIPNDDPPENEEDDDDPEEEKEDDDGEEDEEDQPDLEVQKEEEPVIKPPGTPLRFKDLEPGDVLEAELKDVDVALQYVLMRPIKRVHVAERMTTEMAKRNVHYW</sequence>
<dbReference type="GO" id="GO:0003723">
    <property type="term" value="F:RNA binding"/>
    <property type="evidence" value="ECO:0007669"/>
    <property type="project" value="InterPro"/>
</dbReference>
<dbReference type="GO" id="GO:0000175">
    <property type="term" value="F:3'-5'-RNA exonuclease activity"/>
    <property type="evidence" value="ECO:0007669"/>
    <property type="project" value="TreeGrafter"/>
</dbReference>
<feature type="compositionally biased region" description="Acidic residues" evidence="1">
    <location>
        <begin position="1005"/>
        <end position="1037"/>
    </location>
</feature>